<proteinExistence type="inferred from homology"/>
<comment type="caution">
    <text evidence="7">The sequence shown here is derived from an EMBL/GenBank/DDBJ whole genome shotgun (WGS) entry which is preliminary data.</text>
</comment>
<evidence type="ECO:0000256" key="6">
    <source>
        <dbReference type="SAM" id="Phobius"/>
    </source>
</evidence>
<comment type="similarity">
    <text evidence="2">Belongs to the CcmB/CycW/HelB family.</text>
</comment>
<evidence type="ECO:0000313" key="8">
    <source>
        <dbReference type="Proteomes" id="UP000503840"/>
    </source>
</evidence>
<comment type="subcellular location">
    <subcellularLocation>
        <location evidence="1">Membrane</location>
        <topology evidence="1">Multi-pass membrane protein</topology>
    </subcellularLocation>
</comment>
<keyword evidence="3 6" id="KW-0812">Transmembrane</keyword>
<dbReference type="RefSeq" id="WP_174405169.1">
    <property type="nucleotide sequence ID" value="NZ_BLVO01000013.1"/>
</dbReference>
<dbReference type="PRINTS" id="PR01414">
    <property type="entry name" value="CCMBBIOGNSIS"/>
</dbReference>
<evidence type="ECO:0000256" key="4">
    <source>
        <dbReference type="ARBA" id="ARBA00022989"/>
    </source>
</evidence>
<evidence type="ECO:0000256" key="2">
    <source>
        <dbReference type="ARBA" id="ARBA00010544"/>
    </source>
</evidence>
<dbReference type="GO" id="GO:0017004">
    <property type="term" value="P:cytochrome complex assembly"/>
    <property type="evidence" value="ECO:0007669"/>
    <property type="project" value="InterPro"/>
</dbReference>
<dbReference type="GO" id="GO:0015232">
    <property type="term" value="F:heme transmembrane transporter activity"/>
    <property type="evidence" value="ECO:0007669"/>
    <property type="project" value="InterPro"/>
</dbReference>
<dbReference type="Pfam" id="PF03379">
    <property type="entry name" value="CcmB"/>
    <property type="match status" value="1"/>
</dbReference>
<dbReference type="Proteomes" id="UP000503840">
    <property type="component" value="Unassembled WGS sequence"/>
</dbReference>
<dbReference type="AlphaFoldDB" id="A0A7J0BIB6"/>
<evidence type="ECO:0000256" key="5">
    <source>
        <dbReference type="ARBA" id="ARBA00023136"/>
    </source>
</evidence>
<evidence type="ECO:0000256" key="3">
    <source>
        <dbReference type="ARBA" id="ARBA00022692"/>
    </source>
</evidence>
<accession>A0A7J0BIB6</accession>
<feature type="transmembrane region" description="Helical" evidence="6">
    <location>
        <begin position="198"/>
        <end position="221"/>
    </location>
</feature>
<feature type="transmembrane region" description="Helical" evidence="6">
    <location>
        <begin position="21"/>
        <end position="39"/>
    </location>
</feature>
<keyword evidence="5 6" id="KW-0472">Membrane</keyword>
<keyword evidence="8" id="KW-1185">Reference proteome</keyword>
<feature type="transmembrane region" description="Helical" evidence="6">
    <location>
        <begin position="95"/>
        <end position="122"/>
    </location>
</feature>
<feature type="transmembrane region" description="Helical" evidence="6">
    <location>
        <begin position="51"/>
        <end position="74"/>
    </location>
</feature>
<keyword evidence="4 6" id="KW-1133">Transmembrane helix</keyword>
<evidence type="ECO:0000256" key="1">
    <source>
        <dbReference type="ARBA" id="ARBA00004141"/>
    </source>
</evidence>
<dbReference type="GO" id="GO:0016020">
    <property type="term" value="C:membrane"/>
    <property type="evidence" value="ECO:0007669"/>
    <property type="project" value="UniProtKB-SubCell"/>
</dbReference>
<evidence type="ECO:0000313" key="7">
    <source>
        <dbReference type="EMBL" id="GFM33513.1"/>
    </source>
</evidence>
<organism evidence="7 8">
    <name type="scientific">Desulfovibrio subterraneus</name>
    <dbReference type="NCBI Taxonomy" id="2718620"/>
    <lineage>
        <taxon>Bacteria</taxon>
        <taxon>Pseudomonadati</taxon>
        <taxon>Thermodesulfobacteriota</taxon>
        <taxon>Desulfovibrionia</taxon>
        <taxon>Desulfovibrionales</taxon>
        <taxon>Desulfovibrionaceae</taxon>
        <taxon>Desulfovibrio</taxon>
    </lineage>
</organism>
<dbReference type="EMBL" id="BLVO01000013">
    <property type="protein sequence ID" value="GFM33513.1"/>
    <property type="molecule type" value="Genomic_DNA"/>
</dbReference>
<sequence>MLKYAATIAAKDLRLVLARGTGLIQALLLGLLLIFVFSLSQQVGEVMAPQAAASIFWLASAFCQVLIFNTLFSIEEQNGARFGLLLSPMPVQSVWLGKALAGLILLLCAQLVFVPATIVFLGQSVSEHWATGLAVLLLTDIGVVMLGSLLGALSQGQAARESLLSIILFPLLIPVLLAGIRIGAAAFSGDIPEGASNWLGLAAAFDALFGATGLLLFGFVYSGEE</sequence>
<feature type="transmembrane region" description="Helical" evidence="6">
    <location>
        <begin position="163"/>
        <end position="186"/>
    </location>
</feature>
<gene>
    <name evidence="7" type="primary">ccmB</name>
    <name evidence="7" type="ORF">DSM101010T_18780</name>
</gene>
<feature type="transmembrane region" description="Helical" evidence="6">
    <location>
        <begin position="128"/>
        <end position="151"/>
    </location>
</feature>
<name>A0A7J0BIB6_9BACT</name>
<protein>
    <submittedName>
        <fullName evidence="7">Cytochrome C biogenesis protein CcmB</fullName>
    </submittedName>
</protein>
<reference evidence="7 8" key="1">
    <citation type="submission" date="2020-05" db="EMBL/GenBank/DDBJ databases">
        <title>Draft genome sequence of Desulfovibrio sp. strain HN2T.</title>
        <authorList>
            <person name="Ueno A."/>
            <person name="Tamazawa S."/>
            <person name="Tamamura S."/>
            <person name="Murakami T."/>
            <person name="Kiyama T."/>
            <person name="Inomata H."/>
            <person name="Amano Y."/>
            <person name="Miyakawa K."/>
            <person name="Tamaki H."/>
            <person name="Naganuma T."/>
            <person name="Kaneko K."/>
        </authorList>
    </citation>
    <scope>NUCLEOTIDE SEQUENCE [LARGE SCALE GENOMIC DNA]</scope>
    <source>
        <strain evidence="7 8">HN2</strain>
    </source>
</reference>
<dbReference type="InterPro" id="IPR003544">
    <property type="entry name" value="Cyt_c_biogenesis_CcmB"/>
</dbReference>